<dbReference type="AlphaFoldDB" id="A0A3P7QVA9"/>
<evidence type="ECO:0000313" key="1">
    <source>
        <dbReference type="EMBL" id="VDN33359.1"/>
    </source>
</evidence>
<proteinExistence type="predicted"/>
<name>A0A3P7QVA9_DIBLA</name>
<feature type="non-terminal residue" evidence="1">
    <location>
        <position position="131"/>
    </location>
</feature>
<sequence>MEYLQSPQPGGPGAWKKTSNDADFGNWLNVAGILVSVLPPVFRSSILGSVCKLFTNDEPCLADTTLYPHDLVTLVSDVFQHPSEGGLAARNLLLHGFRAARFAGLPDLTFFRADPFLPPTPPPSPSMPGHR</sequence>
<organism evidence="1 2">
    <name type="scientific">Dibothriocephalus latus</name>
    <name type="common">Fish tapeworm</name>
    <name type="synonym">Diphyllobothrium latum</name>
    <dbReference type="NCBI Taxonomy" id="60516"/>
    <lineage>
        <taxon>Eukaryota</taxon>
        <taxon>Metazoa</taxon>
        <taxon>Spiralia</taxon>
        <taxon>Lophotrochozoa</taxon>
        <taxon>Platyhelminthes</taxon>
        <taxon>Cestoda</taxon>
        <taxon>Eucestoda</taxon>
        <taxon>Diphyllobothriidea</taxon>
        <taxon>Diphyllobothriidae</taxon>
        <taxon>Dibothriocephalus</taxon>
    </lineage>
</organism>
<dbReference type="Proteomes" id="UP000281553">
    <property type="component" value="Unassembled WGS sequence"/>
</dbReference>
<keyword evidence="2" id="KW-1185">Reference proteome</keyword>
<accession>A0A3P7QVA9</accession>
<protein>
    <submittedName>
        <fullName evidence="1">Uncharacterized protein</fullName>
    </submittedName>
</protein>
<dbReference type="EMBL" id="UYRU01083647">
    <property type="protein sequence ID" value="VDN33359.1"/>
    <property type="molecule type" value="Genomic_DNA"/>
</dbReference>
<gene>
    <name evidence="1" type="ORF">DILT_LOCUS16215</name>
</gene>
<evidence type="ECO:0000313" key="2">
    <source>
        <dbReference type="Proteomes" id="UP000281553"/>
    </source>
</evidence>
<reference evidence="1 2" key="1">
    <citation type="submission" date="2018-11" db="EMBL/GenBank/DDBJ databases">
        <authorList>
            <consortium name="Pathogen Informatics"/>
        </authorList>
    </citation>
    <scope>NUCLEOTIDE SEQUENCE [LARGE SCALE GENOMIC DNA]</scope>
</reference>